<reference evidence="1 2" key="2">
    <citation type="journal article" date="2022" name="Mol. Ecol. Resour.">
        <title>The genomes of chicory, endive, great burdock and yacon provide insights into Asteraceae paleo-polyploidization history and plant inulin production.</title>
        <authorList>
            <person name="Fan W."/>
            <person name="Wang S."/>
            <person name="Wang H."/>
            <person name="Wang A."/>
            <person name="Jiang F."/>
            <person name="Liu H."/>
            <person name="Zhao H."/>
            <person name="Xu D."/>
            <person name="Zhang Y."/>
        </authorList>
    </citation>
    <scope>NUCLEOTIDE SEQUENCE [LARGE SCALE GENOMIC DNA]</scope>
    <source>
        <strain evidence="2">cv. Niubang</strain>
    </source>
</reference>
<reference evidence="2" key="1">
    <citation type="journal article" date="2022" name="Mol. Ecol. Resour.">
        <title>The genomes of chicory, endive, great burdock and yacon provide insights into Asteraceae palaeo-polyploidization history and plant inulin production.</title>
        <authorList>
            <person name="Fan W."/>
            <person name="Wang S."/>
            <person name="Wang H."/>
            <person name="Wang A."/>
            <person name="Jiang F."/>
            <person name="Liu H."/>
            <person name="Zhao H."/>
            <person name="Xu D."/>
            <person name="Zhang Y."/>
        </authorList>
    </citation>
    <scope>NUCLEOTIDE SEQUENCE [LARGE SCALE GENOMIC DNA]</scope>
    <source>
        <strain evidence="2">cv. Niubang</strain>
    </source>
</reference>
<protein>
    <submittedName>
        <fullName evidence="1">Uncharacterized protein</fullName>
    </submittedName>
</protein>
<name>A0ACB9DKE2_ARCLA</name>
<organism evidence="1 2">
    <name type="scientific">Arctium lappa</name>
    <name type="common">Greater burdock</name>
    <name type="synonym">Lappa major</name>
    <dbReference type="NCBI Taxonomy" id="4217"/>
    <lineage>
        <taxon>Eukaryota</taxon>
        <taxon>Viridiplantae</taxon>
        <taxon>Streptophyta</taxon>
        <taxon>Embryophyta</taxon>
        <taxon>Tracheophyta</taxon>
        <taxon>Spermatophyta</taxon>
        <taxon>Magnoliopsida</taxon>
        <taxon>eudicotyledons</taxon>
        <taxon>Gunneridae</taxon>
        <taxon>Pentapetalae</taxon>
        <taxon>asterids</taxon>
        <taxon>campanulids</taxon>
        <taxon>Asterales</taxon>
        <taxon>Asteraceae</taxon>
        <taxon>Carduoideae</taxon>
        <taxon>Cardueae</taxon>
        <taxon>Arctiinae</taxon>
        <taxon>Arctium</taxon>
    </lineage>
</organism>
<keyword evidence="2" id="KW-1185">Reference proteome</keyword>
<proteinExistence type="predicted"/>
<evidence type="ECO:0000313" key="1">
    <source>
        <dbReference type="EMBL" id="KAI3747128.1"/>
    </source>
</evidence>
<gene>
    <name evidence="1" type="ORF">L6452_09575</name>
</gene>
<dbReference type="EMBL" id="CM042049">
    <property type="protein sequence ID" value="KAI3747128.1"/>
    <property type="molecule type" value="Genomic_DNA"/>
</dbReference>
<dbReference type="Proteomes" id="UP001055879">
    <property type="component" value="Linkage Group LG03"/>
</dbReference>
<sequence length="255" mass="28683">MKNCNPAKSPIESKLKVTKDEGGEEVDATEYRRMVGCLRYLTHTRPDLSFSVGIASRFMEKPTTLHFHIVKRILRYVKGTLNYGLNYGKGREIEPLVGFSDSDHGGDSVESKSTSGMIFYFGKNAITWQSQKQKTVALSSCEAEFMAATSASCQAIWLANLVKELTGHSVLPVTLYVDNKSAIALMKNPVFHGRSKHINIRFHFIRECFEHGQIVVEHVNLKDQRADVFTKALAQMKYTEMRNMLGVTDTELSPV</sequence>
<evidence type="ECO:0000313" key="2">
    <source>
        <dbReference type="Proteomes" id="UP001055879"/>
    </source>
</evidence>
<comment type="caution">
    <text evidence="1">The sequence shown here is derived from an EMBL/GenBank/DDBJ whole genome shotgun (WGS) entry which is preliminary data.</text>
</comment>
<accession>A0ACB9DKE2</accession>